<evidence type="ECO:0000313" key="4">
    <source>
        <dbReference type="Proteomes" id="UP000267535"/>
    </source>
</evidence>
<dbReference type="AlphaFoldDB" id="A0A3P1SV75"/>
<feature type="domain" description="MoaF C-terminal" evidence="2">
    <location>
        <begin position="156"/>
        <end position="269"/>
    </location>
</feature>
<name>A0A3P1SV75_9GAMM</name>
<dbReference type="OrthoDB" id="8537304at2"/>
<evidence type="ECO:0000313" key="3">
    <source>
        <dbReference type="EMBL" id="RRD01061.1"/>
    </source>
</evidence>
<dbReference type="Pfam" id="PF17409">
    <property type="entry name" value="MoaF_C"/>
    <property type="match status" value="1"/>
</dbReference>
<gene>
    <name evidence="3" type="ORF">EHS89_00400</name>
</gene>
<evidence type="ECO:0000259" key="1">
    <source>
        <dbReference type="Pfam" id="PF10703"/>
    </source>
</evidence>
<protein>
    <submittedName>
        <fullName evidence="3">Molybdenum cofactor biosynthesis protein F</fullName>
    </submittedName>
</protein>
<dbReference type="RefSeq" id="WP_124924133.1">
    <property type="nucleotide sequence ID" value="NZ_BMOH01000001.1"/>
</dbReference>
<keyword evidence="4" id="KW-1185">Reference proteome</keyword>
<feature type="domain" description="Molybdenum cofactor biosynthesis protein F N-terminal" evidence="1">
    <location>
        <begin position="6"/>
        <end position="116"/>
    </location>
</feature>
<sequence>MNNITEWVQVGELAEGFASDANTLEYTDDLAGKIIDLHFEDGSVISHRFLCGSSLNWQYKDKPDTAPTNEIYTATSLRKDIYLVNFIKSKENATSISIVLNLETANATVLIGKLPDEQDTMRPVYQRVNAGDLLTPVNADFIQAKINAPYSAGDGHQTTDELIGKRVQYRYSPHECYEHIYLNNNYYTWQCLQGVEKGLAETDLCHYYKIAENLYFFVWREKVIPTLGVIMIDLERMKTTGNILGYDGTDFNSLNNFPVGAYATILNETVHPLD</sequence>
<organism evidence="3 4">
    <name type="scientific">Amphritea balenae</name>
    <dbReference type="NCBI Taxonomy" id="452629"/>
    <lineage>
        <taxon>Bacteria</taxon>
        <taxon>Pseudomonadati</taxon>
        <taxon>Pseudomonadota</taxon>
        <taxon>Gammaproteobacteria</taxon>
        <taxon>Oceanospirillales</taxon>
        <taxon>Oceanospirillaceae</taxon>
        <taxon>Amphritea</taxon>
    </lineage>
</organism>
<dbReference type="Proteomes" id="UP000267535">
    <property type="component" value="Unassembled WGS sequence"/>
</dbReference>
<dbReference type="Gene3D" id="2.40.128.20">
    <property type="match status" value="1"/>
</dbReference>
<dbReference type="Pfam" id="PF10703">
    <property type="entry name" value="MoaF"/>
    <property type="match status" value="1"/>
</dbReference>
<proteinExistence type="predicted"/>
<dbReference type="InterPro" id="IPR012674">
    <property type="entry name" value="Calycin"/>
</dbReference>
<accession>A0A3P1SV75</accession>
<reference evidence="3 4" key="1">
    <citation type="submission" date="2018-11" db="EMBL/GenBank/DDBJ databases">
        <title>The draft genome sequence of Amphritea balenae JAMM 1525T.</title>
        <authorList>
            <person name="Fang Z."/>
            <person name="Zhang Y."/>
            <person name="Han X."/>
        </authorList>
    </citation>
    <scope>NUCLEOTIDE SEQUENCE [LARGE SCALE GENOMIC DNA]</scope>
    <source>
        <strain evidence="3 4">JAMM 1525</strain>
    </source>
</reference>
<evidence type="ECO:0000259" key="2">
    <source>
        <dbReference type="Pfam" id="PF17409"/>
    </source>
</evidence>
<dbReference type="InterPro" id="IPR024724">
    <property type="entry name" value="MoaF_N"/>
</dbReference>
<comment type="caution">
    <text evidence="3">The sequence shown here is derived from an EMBL/GenBank/DDBJ whole genome shotgun (WGS) entry which is preliminary data.</text>
</comment>
<dbReference type="EMBL" id="RQXV01000001">
    <property type="protein sequence ID" value="RRD01061.1"/>
    <property type="molecule type" value="Genomic_DNA"/>
</dbReference>
<dbReference type="InterPro" id="IPR035348">
    <property type="entry name" value="MoaF_C"/>
</dbReference>